<evidence type="ECO:0000259" key="1">
    <source>
        <dbReference type="Pfam" id="PF13490"/>
    </source>
</evidence>
<feature type="domain" description="Putative zinc-finger" evidence="1">
    <location>
        <begin position="11"/>
        <end position="42"/>
    </location>
</feature>
<dbReference type="InterPro" id="IPR041916">
    <property type="entry name" value="Anti_sigma_zinc_sf"/>
</dbReference>
<accession>A0A6J4LWJ2</accession>
<gene>
    <name evidence="2" type="ORF">AVDCRST_MAG11-3100</name>
</gene>
<feature type="non-terminal residue" evidence="2">
    <location>
        <position position="64"/>
    </location>
</feature>
<evidence type="ECO:0000313" key="2">
    <source>
        <dbReference type="EMBL" id="CAA9343832.1"/>
    </source>
</evidence>
<dbReference type="AlphaFoldDB" id="A0A6J4LWJ2"/>
<name>A0A6J4LWJ2_9BACT</name>
<proteinExistence type="predicted"/>
<organism evidence="2">
    <name type="scientific">uncultured Gemmatimonadaceae bacterium</name>
    <dbReference type="NCBI Taxonomy" id="246130"/>
    <lineage>
        <taxon>Bacteria</taxon>
        <taxon>Pseudomonadati</taxon>
        <taxon>Gemmatimonadota</taxon>
        <taxon>Gemmatimonadia</taxon>
        <taxon>Gemmatimonadales</taxon>
        <taxon>Gemmatimonadaceae</taxon>
        <taxon>environmental samples</taxon>
    </lineage>
</organism>
<dbReference type="EMBL" id="CADCTU010000677">
    <property type="protein sequence ID" value="CAA9343832.1"/>
    <property type="molecule type" value="Genomic_DNA"/>
</dbReference>
<dbReference type="Pfam" id="PF13490">
    <property type="entry name" value="zf-HC2"/>
    <property type="match status" value="1"/>
</dbReference>
<protein>
    <recommendedName>
        <fullName evidence="1">Putative zinc-finger domain-containing protein</fullName>
    </recommendedName>
</protein>
<dbReference type="Gene3D" id="1.10.10.1320">
    <property type="entry name" value="Anti-sigma factor, zinc-finger domain"/>
    <property type="match status" value="1"/>
</dbReference>
<dbReference type="InterPro" id="IPR027383">
    <property type="entry name" value="Znf_put"/>
</dbReference>
<sequence length="64" mass="6366">MSGAPVPGHDELRESLADAALGALAADEQARVEAHAASCPACGPELAAYRATAARLPEAAPALD</sequence>
<reference evidence="2" key="1">
    <citation type="submission" date="2020-02" db="EMBL/GenBank/DDBJ databases">
        <authorList>
            <person name="Meier V. D."/>
        </authorList>
    </citation>
    <scope>NUCLEOTIDE SEQUENCE</scope>
    <source>
        <strain evidence="2">AVDCRST_MAG11</strain>
    </source>
</reference>